<organism evidence="1 2">
    <name type="scientific">Neobacillus pocheonensis</name>
    <dbReference type="NCBI Taxonomy" id="363869"/>
    <lineage>
        <taxon>Bacteria</taxon>
        <taxon>Bacillati</taxon>
        <taxon>Bacillota</taxon>
        <taxon>Bacilli</taxon>
        <taxon>Bacillales</taxon>
        <taxon>Bacillaceae</taxon>
        <taxon>Neobacillus</taxon>
    </lineage>
</organism>
<evidence type="ECO:0000313" key="1">
    <source>
        <dbReference type="EMBL" id="MCM2534610.1"/>
    </source>
</evidence>
<sequence length="82" mass="9289">MIEGKGLGNKKVNRVGLSLSNRYDNKLRKLTTACNLKHTTLAGILLEKSLDNIQLVHEMQKDNAPNQRTGYYQLIKMVKSTM</sequence>
<gene>
    <name evidence="1" type="ORF">NDK43_22535</name>
</gene>
<proteinExistence type="predicted"/>
<protein>
    <submittedName>
        <fullName evidence="1">Uncharacterized protein</fullName>
    </submittedName>
</protein>
<reference evidence="1 2" key="1">
    <citation type="submission" date="2022-06" db="EMBL/GenBank/DDBJ databases">
        <authorList>
            <person name="Jeon C.O."/>
        </authorList>
    </citation>
    <scope>NUCLEOTIDE SEQUENCE [LARGE SCALE GENOMIC DNA]</scope>
    <source>
        <strain evidence="1 2">KCTC 13943</strain>
    </source>
</reference>
<name>A0ABT0WG77_9BACI</name>
<evidence type="ECO:0000313" key="2">
    <source>
        <dbReference type="Proteomes" id="UP001523262"/>
    </source>
</evidence>
<dbReference type="Proteomes" id="UP001523262">
    <property type="component" value="Unassembled WGS sequence"/>
</dbReference>
<accession>A0ABT0WG77</accession>
<keyword evidence="2" id="KW-1185">Reference proteome</keyword>
<comment type="caution">
    <text evidence="1">The sequence shown here is derived from an EMBL/GenBank/DDBJ whole genome shotgun (WGS) entry which is preliminary data.</text>
</comment>
<dbReference type="EMBL" id="JAMQCR010000002">
    <property type="protein sequence ID" value="MCM2534610.1"/>
    <property type="molecule type" value="Genomic_DNA"/>
</dbReference>